<dbReference type="Proteomes" id="UP000069850">
    <property type="component" value="Chromosome 1"/>
</dbReference>
<feature type="transmembrane region" description="Helical" evidence="6">
    <location>
        <begin position="31"/>
        <end position="47"/>
    </location>
</feature>
<keyword evidence="4 6" id="KW-1133">Transmembrane helix</keyword>
<evidence type="ECO:0000259" key="7">
    <source>
        <dbReference type="Pfam" id="PF04039"/>
    </source>
</evidence>
<sequence length="150" mass="15306">MHRMAWIAIGIVLALVVGLYAARGHLTPGGAFLGSTAIAAGISLPFITPSAEATPARAARKRMQKIEVLGLLIFILMAVVMLTVGAALFFDWLAEPGTASAGMQVELGLFPGVPGAAGAISIMDLVVGVEVIGGLSLVALYMLSGFRGGT</sequence>
<dbReference type="RefSeq" id="WP_083531490.1">
    <property type="nucleotide sequence ID" value="NZ_LT158599.1"/>
</dbReference>
<dbReference type="PANTHER" id="PTHR33932:SF4">
    <property type="entry name" value="NA(+)_H(+) ANTIPORTER SUBUNIT B"/>
    <property type="match status" value="1"/>
</dbReference>
<dbReference type="GeneID" id="27138427"/>
<dbReference type="KEGG" id="mema:MMAB1_2908"/>
<organism evidence="8 9">
    <name type="scientific">Methanoculleus bourgensis</name>
    <dbReference type="NCBI Taxonomy" id="83986"/>
    <lineage>
        <taxon>Archaea</taxon>
        <taxon>Methanobacteriati</taxon>
        <taxon>Methanobacteriota</taxon>
        <taxon>Stenosarchaea group</taxon>
        <taxon>Methanomicrobia</taxon>
        <taxon>Methanomicrobiales</taxon>
        <taxon>Methanomicrobiaceae</taxon>
        <taxon>Methanoculleus</taxon>
    </lineage>
</organism>
<comment type="subcellular location">
    <subcellularLocation>
        <location evidence="1">Cell membrane</location>
        <topology evidence="1">Multi-pass membrane protein</topology>
    </subcellularLocation>
</comment>
<feature type="transmembrane region" description="Helical" evidence="6">
    <location>
        <begin position="68"/>
        <end position="90"/>
    </location>
</feature>
<gene>
    <name evidence="8" type="ORF">MMAB1_2908</name>
</gene>
<dbReference type="EMBL" id="LT158599">
    <property type="protein sequence ID" value="CVK34121.1"/>
    <property type="molecule type" value="Genomic_DNA"/>
</dbReference>
<dbReference type="InterPro" id="IPR050622">
    <property type="entry name" value="CPA3_antiporter_subunitB"/>
</dbReference>
<reference evidence="8 9" key="1">
    <citation type="submission" date="2016-01" db="EMBL/GenBank/DDBJ databases">
        <authorList>
            <person name="Manzoor S."/>
        </authorList>
    </citation>
    <scope>NUCLEOTIDE SEQUENCE [LARGE SCALE GENOMIC DNA]</scope>
    <source>
        <strain evidence="8">Methanoculleus sp MAB1</strain>
    </source>
</reference>
<proteinExistence type="predicted"/>
<evidence type="ECO:0000256" key="2">
    <source>
        <dbReference type="ARBA" id="ARBA00022475"/>
    </source>
</evidence>
<evidence type="ECO:0000256" key="3">
    <source>
        <dbReference type="ARBA" id="ARBA00022692"/>
    </source>
</evidence>
<name>A0A0X3BPZ0_9EURY</name>
<evidence type="ECO:0000256" key="4">
    <source>
        <dbReference type="ARBA" id="ARBA00022989"/>
    </source>
</evidence>
<dbReference type="Pfam" id="PF04039">
    <property type="entry name" value="MnhB"/>
    <property type="match status" value="1"/>
</dbReference>
<keyword evidence="5 6" id="KW-0472">Membrane</keyword>
<accession>A0A0X3BPZ0</accession>
<evidence type="ECO:0000256" key="6">
    <source>
        <dbReference type="SAM" id="Phobius"/>
    </source>
</evidence>
<evidence type="ECO:0000313" key="9">
    <source>
        <dbReference type="Proteomes" id="UP000069850"/>
    </source>
</evidence>
<evidence type="ECO:0000256" key="1">
    <source>
        <dbReference type="ARBA" id="ARBA00004651"/>
    </source>
</evidence>
<dbReference type="GO" id="GO:0005886">
    <property type="term" value="C:plasma membrane"/>
    <property type="evidence" value="ECO:0007669"/>
    <property type="project" value="UniProtKB-SubCell"/>
</dbReference>
<evidence type="ECO:0000256" key="5">
    <source>
        <dbReference type="ARBA" id="ARBA00023136"/>
    </source>
</evidence>
<feature type="domain" description="Na+/H+ antiporter MnhB subunit-related protein" evidence="7">
    <location>
        <begin position="9"/>
        <end position="136"/>
    </location>
</feature>
<dbReference type="AlphaFoldDB" id="A0A0X3BPZ0"/>
<dbReference type="InterPro" id="IPR007182">
    <property type="entry name" value="MnhB"/>
</dbReference>
<dbReference type="PANTHER" id="PTHR33932">
    <property type="entry name" value="NA(+)/H(+) ANTIPORTER SUBUNIT B"/>
    <property type="match status" value="1"/>
</dbReference>
<keyword evidence="3 6" id="KW-0812">Transmembrane</keyword>
<evidence type="ECO:0000313" key="8">
    <source>
        <dbReference type="EMBL" id="CVK34121.1"/>
    </source>
</evidence>
<dbReference type="OrthoDB" id="19265at2157"/>
<feature type="transmembrane region" description="Helical" evidence="6">
    <location>
        <begin position="116"/>
        <end position="143"/>
    </location>
</feature>
<keyword evidence="2" id="KW-1003">Cell membrane</keyword>
<protein>
    <submittedName>
        <fullName evidence="8">Multicomponent Na+:H+ antiporter subunit B</fullName>
    </submittedName>
</protein>